<dbReference type="SUPFAM" id="SSF55073">
    <property type="entry name" value="Nucleotide cyclase"/>
    <property type="match status" value="1"/>
</dbReference>
<feature type="transmembrane region" description="Helical" evidence="16">
    <location>
        <begin position="128"/>
        <end position="145"/>
    </location>
</feature>
<dbReference type="CDD" id="cd07302">
    <property type="entry name" value="CHD"/>
    <property type="match status" value="1"/>
</dbReference>
<dbReference type="SMART" id="SM00044">
    <property type="entry name" value="CYCc"/>
    <property type="match status" value="1"/>
</dbReference>
<dbReference type="GO" id="GO:0035556">
    <property type="term" value="P:intracellular signal transduction"/>
    <property type="evidence" value="ECO:0007669"/>
    <property type="project" value="InterPro"/>
</dbReference>
<evidence type="ECO:0000256" key="6">
    <source>
        <dbReference type="ARBA" id="ARBA00022692"/>
    </source>
</evidence>
<evidence type="ECO:0000256" key="15">
    <source>
        <dbReference type="RuleBase" id="RU000405"/>
    </source>
</evidence>
<dbReference type="InterPro" id="IPR018297">
    <property type="entry name" value="A/G_cyclase_CS"/>
</dbReference>
<keyword evidence="6 16" id="KW-0812">Transmembrane</keyword>
<evidence type="ECO:0000256" key="2">
    <source>
        <dbReference type="ARBA" id="ARBA00001593"/>
    </source>
</evidence>
<dbReference type="GO" id="GO:0005886">
    <property type="term" value="C:plasma membrane"/>
    <property type="evidence" value="ECO:0007669"/>
    <property type="project" value="TreeGrafter"/>
</dbReference>
<dbReference type="STRING" id="27835.A0A0N4YWE7"/>
<dbReference type="EC" id="4.6.1.1" evidence="5"/>
<evidence type="ECO:0000256" key="8">
    <source>
        <dbReference type="ARBA" id="ARBA00022741"/>
    </source>
</evidence>
<dbReference type="GO" id="GO:0005524">
    <property type="term" value="F:ATP binding"/>
    <property type="evidence" value="ECO:0007669"/>
    <property type="project" value="UniProtKB-KW"/>
</dbReference>
<keyword evidence="10" id="KW-0460">Magnesium</keyword>
<feature type="domain" description="Guanylate cyclase" evidence="17">
    <location>
        <begin position="216"/>
        <end position="310"/>
    </location>
</feature>
<sequence length="338" mass="38398">MSSSEASTRAEIRSVLVRHWRALDRARLHTLHLWMLIYAMAQIFVIYYFSEVSEKWAPICFFVAAAFVVYLLISSFSIRFRDQSSGFGLVLLSLSTSMLFPAFMWVLHLPLVVFVSRERIHLRMYDHSSLYTGLCIATVVQFFVLPRHRRIFLILSLLWVVINMCILLILNMDAIRADYTFVCSLISFLLQQLMISCVGIVSDSNEAGNRADIAMKLTEAKLQCMRIKFLGDCYYCVSGMPVNRPNHADMCVVMGLEMIKTIKQIRLATGVDVNMRIGVHTGSVLCGILGLRKWQFDIWSDDVTLANHMESAGVPGAVHITKTTKDMLLGDYCIVEAR</sequence>
<keyword evidence="12" id="KW-0115">cAMP biosynthesis</keyword>
<dbReference type="PANTHER" id="PTHR45627:SF12">
    <property type="entry name" value="ADENYLATE CYCLASE TYPE 2"/>
    <property type="match status" value="1"/>
</dbReference>
<organism evidence="20">
    <name type="scientific">Nippostrongylus brasiliensis</name>
    <name type="common">Rat hookworm</name>
    <dbReference type="NCBI Taxonomy" id="27835"/>
    <lineage>
        <taxon>Eukaryota</taxon>
        <taxon>Metazoa</taxon>
        <taxon>Ecdysozoa</taxon>
        <taxon>Nematoda</taxon>
        <taxon>Chromadorea</taxon>
        <taxon>Rhabditida</taxon>
        <taxon>Rhabditina</taxon>
        <taxon>Rhabditomorpha</taxon>
        <taxon>Strongyloidea</taxon>
        <taxon>Heligmosomidae</taxon>
        <taxon>Nippostrongylus</taxon>
    </lineage>
</organism>
<dbReference type="OMA" id="KCHMSAG"/>
<evidence type="ECO:0000256" key="4">
    <source>
        <dbReference type="ARBA" id="ARBA00004141"/>
    </source>
</evidence>
<dbReference type="PROSITE" id="PS00452">
    <property type="entry name" value="GUANYLATE_CYCLASE_1"/>
    <property type="match status" value="1"/>
</dbReference>
<protein>
    <recommendedName>
        <fullName evidence="5">adenylate cyclase</fullName>
        <ecNumber evidence="5">4.6.1.1</ecNumber>
    </recommendedName>
</protein>
<keyword evidence="14 15" id="KW-0456">Lyase</keyword>
<feature type="transmembrane region" description="Helical" evidence="16">
    <location>
        <begin position="179"/>
        <end position="201"/>
    </location>
</feature>
<accession>A0A0N4YWE7</accession>
<feature type="transmembrane region" description="Helical" evidence="16">
    <location>
        <begin position="56"/>
        <end position="73"/>
    </location>
</feature>
<dbReference type="InterPro" id="IPR029787">
    <property type="entry name" value="Nucleotide_cyclase"/>
</dbReference>
<comment type="cofactor">
    <cofactor evidence="3">
        <name>Mg(2+)</name>
        <dbReference type="ChEBI" id="CHEBI:18420"/>
    </cofactor>
</comment>
<dbReference type="EMBL" id="UYSL01026536">
    <property type="protein sequence ID" value="VDL85586.1"/>
    <property type="molecule type" value="Genomic_DNA"/>
</dbReference>
<dbReference type="Gene3D" id="3.30.70.1230">
    <property type="entry name" value="Nucleotide cyclase"/>
    <property type="match status" value="1"/>
</dbReference>
<keyword evidence="13 16" id="KW-0472">Membrane</keyword>
<evidence type="ECO:0000256" key="10">
    <source>
        <dbReference type="ARBA" id="ARBA00022842"/>
    </source>
</evidence>
<dbReference type="GO" id="GO:0004016">
    <property type="term" value="F:adenylate cyclase activity"/>
    <property type="evidence" value="ECO:0007669"/>
    <property type="project" value="UniProtKB-EC"/>
</dbReference>
<evidence type="ECO:0000256" key="16">
    <source>
        <dbReference type="SAM" id="Phobius"/>
    </source>
</evidence>
<evidence type="ECO:0000259" key="17">
    <source>
        <dbReference type="PROSITE" id="PS50125"/>
    </source>
</evidence>
<reference evidence="18 19" key="2">
    <citation type="submission" date="2018-11" db="EMBL/GenBank/DDBJ databases">
        <authorList>
            <consortium name="Pathogen Informatics"/>
        </authorList>
    </citation>
    <scope>NUCLEOTIDE SEQUENCE [LARGE SCALE GENOMIC DNA]</scope>
</reference>
<dbReference type="GO" id="GO:0006171">
    <property type="term" value="P:cAMP biosynthetic process"/>
    <property type="evidence" value="ECO:0007669"/>
    <property type="project" value="UniProtKB-KW"/>
</dbReference>
<dbReference type="Proteomes" id="UP000271162">
    <property type="component" value="Unassembled WGS sequence"/>
</dbReference>
<dbReference type="GO" id="GO:0046872">
    <property type="term" value="F:metal ion binding"/>
    <property type="evidence" value="ECO:0007669"/>
    <property type="project" value="UniProtKB-KW"/>
</dbReference>
<dbReference type="GO" id="GO:0007189">
    <property type="term" value="P:adenylate cyclase-activating G protein-coupled receptor signaling pathway"/>
    <property type="evidence" value="ECO:0007669"/>
    <property type="project" value="TreeGrafter"/>
</dbReference>
<comment type="subcellular location">
    <subcellularLocation>
        <location evidence="4">Membrane</location>
        <topology evidence="4">Multi-pass membrane protein</topology>
    </subcellularLocation>
</comment>
<evidence type="ECO:0000256" key="1">
    <source>
        <dbReference type="ARBA" id="ARBA00001436"/>
    </source>
</evidence>
<proteinExistence type="inferred from homology"/>
<keyword evidence="19" id="KW-1185">Reference proteome</keyword>
<evidence type="ECO:0000256" key="9">
    <source>
        <dbReference type="ARBA" id="ARBA00022840"/>
    </source>
</evidence>
<evidence type="ECO:0000313" key="20">
    <source>
        <dbReference type="WBParaSite" id="NBR_0002156901-mRNA-1"/>
    </source>
</evidence>
<evidence type="ECO:0000313" key="18">
    <source>
        <dbReference type="EMBL" id="VDL85586.1"/>
    </source>
</evidence>
<comment type="catalytic activity">
    <reaction evidence="1">
        <text>GTP = 3',5'-cyclic GMP + diphosphate</text>
        <dbReference type="Rhea" id="RHEA:13665"/>
        <dbReference type="ChEBI" id="CHEBI:33019"/>
        <dbReference type="ChEBI" id="CHEBI:37565"/>
        <dbReference type="ChEBI" id="CHEBI:57746"/>
        <dbReference type="EC" id="4.6.1.2"/>
    </reaction>
</comment>
<evidence type="ECO:0000256" key="7">
    <source>
        <dbReference type="ARBA" id="ARBA00022723"/>
    </source>
</evidence>
<feature type="transmembrane region" description="Helical" evidence="16">
    <location>
        <begin position="85"/>
        <end position="108"/>
    </location>
</feature>
<comment type="catalytic activity">
    <reaction evidence="2">
        <text>ATP = 3',5'-cyclic AMP + diphosphate</text>
        <dbReference type="Rhea" id="RHEA:15389"/>
        <dbReference type="ChEBI" id="CHEBI:30616"/>
        <dbReference type="ChEBI" id="CHEBI:33019"/>
        <dbReference type="ChEBI" id="CHEBI:58165"/>
        <dbReference type="EC" id="4.6.1.1"/>
    </reaction>
</comment>
<keyword evidence="9" id="KW-0067">ATP-binding</keyword>
<evidence type="ECO:0000256" key="3">
    <source>
        <dbReference type="ARBA" id="ARBA00001946"/>
    </source>
</evidence>
<feature type="transmembrane region" description="Helical" evidence="16">
    <location>
        <begin position="152"/>
        <end position="173"/>
    </location>
</feature>
<keyword evidence="7" id="KW-0479">Metal-binding</keyword>
<evidence type="ECO:0000256" key="5">
    <source>
        <dbReference type="ARBA" id="ARBA00012201"/>
    </source>
</evidence>
<dbReference type="PANTHER" id="PTHR45627">
    <property type="entry name" value="ADENYLATE CYCLASE TYPE 1"/>
    <property type="match status" value="1"/>
</dbReference>
<evidence type="ECO:0000256" key="14">
    <source>
        <dbReference type="ARBA" id="ARBA00023239"/>
    </source>
</evidence>
<keyword evidence="8" id="KW-0547">Nucleotide-binding</keyword>
<dbReference type="GO" id="GO:0004383">
    <property type="term" value="F:guanylate cyclase activity"/>
    <property type="evidence" value="ECO:0007669"/>
    <property type="project" value="UniProtKB-EC"/>
</dbReference>
<feature type="transmembrane region" description="Helical" evidence="16">
    <location>
        <begin position="31"/>
        <end position="50"/>
    </location>
</feature>
<reference evidence="20" key="1">
    <citation type="submission" date="2017-02" db="UniProtKB">
        <authorList>
            <consortium name="WormBaseParasite"/>
        </authorList>
    </citation>
    <scope>IDENTIFICATION</scope>
</reference>
<evidence type="ECO:0000313" key="19">
    <source>
        <dbReference type="Proteomes" id="UP000271162"/>
    </source>
</evidence>
<evidence type="ECO:0000256" key="11">
    <source>
        <dbReference type="ARBA" id="ARBA00022989"/>
    </source>
</evidence>
<keyword evidence="11 16" id="KW-1133">Transmembrane helix</keyword>
<gene>
    <name evidence="18" type="ORF">NBR_LOCUS21571</name>
</gene>
<dbReference type="PROSITE" id="PS50125">
    <property type="entry name" value="GUANYLATE_CYCLASE_2"/>
    <property type="match status" value="1"/>
</dbReference>
<dbReference type="AlphaFoldDB" id="A0A0N4YWE7"/>
<comment type="similarity">
    <text evidence="15">Belongs to the adenylyl cyclase class-4/guanylyl cyclase family.</text>
</comment>
<dbReference type="GO" id="GO:0007193">
    <property type="term" value="P:adenylate cyclase-inhibiting G protein-coupled receptor signaling pathway"/>
    <property type="evidence" value="ECO:0007669"/>
    <property type="project" value="TreeGrafter"/>
</dbReference>
<evidence type="ECO:0000256" key="12">
    <source>
        <dbReference type="ARBA" id="ARBA00022998"/>
    </source>
</evidence>
<dbReference type="Pfam" id="PF00211">
    <property type="entry name" value="Guanylate_cyc"/>
    <property type="match status" value="1"/>
</dbReference>
<dbReference type="WBParaSite" id="NBR_0002156901-mRNA-1">
    <property type="protein sequence ID" value="NBR_0002156901-mRNA-1"/>
    <property type="gene ID" value="NBR_0002156901"/>
</dbReference>
<name>A0A0N4YWE7_NIPBR</name>
<evidence type="ECO:0000256" key="13">
    <source>
        <dbReference type="ARBA" id="ARBA00023136"/>
    </source>
</evidence>
<dbReference type="InterPro" id="IPR001054">
    <property type="entry name" value="A/G_cyclase"/>
</dbReference>